<accession>E6VX45</accession>
<proteinExistence type="predicted"/>
<protein>
    <submittedName>
        <fullName evidence="2">Uncharacterized protein</fullName>
    </submittedName>
</protein>
<dbReference type="KEGG" id="das:Daes_0427"/>
<keyword evidence="3" id="KW-1185">Reference proteome</keyword>
<evidence type="ECO:0000313" key="2">
    <source>
        <dbReference type="EMBL" id="ADU61451.1"/>
    </source>
</evidence>
<dbReference type="HOGENOM" id="CLU_2681666_0_0_7"/>
<organism evidence="2 3">
    <name type="scientific">Pseudodesulfovibrio aespoeensis (strain ATCC 700646 / DSM 10631 / Aspo-2)</name>
    <name type="common">Desulfovibrio aespoeensis</name>
    <dbReference type="NCBI Taxonomy" id="643562"/>
    <lineage>
        <taxon>Bacteria</taxon>
        <taxon>Pseudomonadati</taxon>
        <taxon>Thermodesulfobacteriota</taxon>
        <taxon>Desulfovibrionia</taxon>
        <taxon>Desulfovibrionales</taxon>
        <taxon>Desulfovibrionaceae</taxon>
    </lineage>
</organism>
<evidence type="ECO:0000256" key="1">
    <source>
        <dbReference type="SAM" id="MobiDB-lite"/>
    </source>
</evidence>
<dbReference type="EMBL" id="CP002431">
    <property type="protein sequence ID" value="ADU61451.1"/>
    <property type="molecule type" value="Genomic_DNA"/>
</dbReference>
<dbReference type="Proteomes" id="UP000002191">
    <property type="component" value="Chromosome"/>
</dbReference>
<sequence precursor="true">MDTSMNAAIEPKARMGASRIPGGLNRKRPRCITQRCPSRTRCQCPEFDGPPRDYSINLGACQFCGYFKIKEEDQ</sequence>
<dbReference type="AlphaFoldDB" id="E6VX45"/>
<dbReference type="RefSeq" id="WP_013513388.1">
    <property type="nucleotide sequence ID" value="NC_014844.1"/>
</dbReference>
<dbReference type="STRING" id="643562.Daes_0427"/>
<gene>
    <name evidence="2" type="ordered locus">Daes_0427</name>
</gene>
<reference evidence="3" key="1">
    <citation type="submission" date="2010-12" db="EMBL/GenBank/DDBJ databases">
        <title>Complete sequence of Desulfovibrio aespoeensis Aspo-2.</title>
        <authorList>
            <consortium name="US DOE Joint Genome Institute"/>
            <person name="Lucas S."/>
            <person name="Copeland A."/>
            <person name="Lapidus A."/>
            <person name="Cheng J.-F."/>
            <person name="Goodwin L."/>
            <person name="Pitluck S."/>
            <person name="Chertkov O."/>
            <person name="Misra M."/>
            <person name="Detter J.C."/>
            <person name="Han C."/>
            <person name="Tapia R."/>
            <person name="Land M."/>
            <person name="Hauser L."/>
            <person name="Kyrpides N."/>
            <person name="Ivanova N."/>
            <person name="Ovchinnikova G."/>
            <person name="Pedersen K."/>
            <person name="Jagevall S."/>
            <person name="Hazen T."/>
            <person name="Woyke T."/>
        </authorList>
    </citation>
    <scope>NUCLEOTIDE SEQUENCE [LARGE SCALE GENOMIC DNA]</scope>
    <source>
        <strain evidence="3">ATCC 700646 / DSM 10631 / Aspo-2</strain>
    </source>
</reference>
<name>E6VX45_PSEA9</name>
<reference evidence="2 3" key="2">
    <citation type="journal article" date="2014" name="Genome Announc.">
        <title>Complete Genome Sequence of the Subsurface, Mesophilic Sulfate-Reducing Bacterium Desulfovibrio aespoeensis Aspo-2.</title>
        <authorList>
            <person name="Pedersen K."/>
            <person name="Bengtsson A."/>
            <person name="Edlund J."/>
            <person name="Rabe L."/>
            <person name="Hazen T."/>
            <person name="Chakraborty R."/>
            <person name="Goodwin L."/>
            <person name="Shapiro N."/>
        </authorList>
    </citation>
    <scope>NUCLEOTIDE SEQUENCE [LARGE SCALE GENOMIC DNA]</scope>
    <source>
        <strain evidence="3">ATCC 700646 / DSM 10631 / Aspo-2</strain>
    </source>
</reference>
<evidence type="ECO:0000313" key="3">
    <source>
        <dbReference type="Proteomes" id="UP000002191"/>
    </source>
</evidence>
<feature type="region of interest" description="Disordered" evidence="1">
    <location>
        <begin position="1"/>
        <end position="26"/>
    </location>
</feature>